<organism evidence="1 2">
    <name type="scientific">Leucogyrophana mollusca</name>
    <dbReference type="NCBI Taxonomy" id="85980"/>
    <lineage>
        <taxon>Eukaryota</taxon>
        <taxon>Fungi</taxon>
        <taxon>Dikarya</taxon>
        <taxon>Basidiomycota</taxon>
        <taxon>Agaricomycotina</taxon>
        <taxon>Agaricomycetes</taxon>
        <taxon>Agaricomycetidae</taxon>
        <taxon>Boletales</taxon>
        <taxon>Boletales incertae sedis</taxon>
        <taxon>Leucogyrophana</taxon>
    </lineage>
</organism>
<dbReference type="Proteomes" id="UP000790709">
    <property type="component" value="Unassembled WGS sequence"/>
</dbReference>
<evidence type="ECO:0000313" key="2">
    <source>
        <dbReference type="Proteomes" id="UP000790709"/>
    </source>
</evidence>
<accession>A0ACB8BKE3</accession>
<comment type="caution">
    <text evidence="1">The sequence shown here is derived from an EMBL/GenBank/DDBJ whole genome shotgun (WGS) entry which is preliminary data.</text>
</comment>
<evidence type="ECO:0000313" key="1">
    <source>
        <dbReference type="EMBL" id="KAH7925043.1"/>
    </source>
</evidence>
<keyword evidence="2" id="KW-1185">Reference proteome</keyword>
<proteinExistence type="predicted"/>
<sequence length="342" mass="38109">MENTNANTDIRVAHLESQRKKQEDDDGDGDGAALIPAGRLDVNSPRTARRKCPAGRRDVNTPGMAGRKYPDTPFRIPIERHEDAGSASGRMFGAVMGCRGAQWDAVVRNRMLGTQWDAVVRDGMKCLGRNGMECCSAQWNTVIRDGMLWDATECRTRADEDEGSDDAKEARRRGRTSAHTQRSICTHETQASAHTQRSISTSTHTPRDARQKVEMHDRKKGRAWDRREIRAGLEADMNGAPGPCASIRSFAKRHNDTGRGFIPGDGRNSNPFSGRDSIHFHPGEARCHSAKNSPARQSFDKELDPFDGWNSASFDAEGFFRREEQCKRVGKPTNSEERGTRI</sequence>
<gene>
    <name evidence="1" type="ORF">BV22DRAFT_1047028</name>
</gene>
<dbReference type="EMBL" id="MU266410">
    <property type="protein sequence ID" value="KAH7925043.1"/>
    <property type="molecule type" value="Genomic_DNA"/>
</dbReference>
<name>A0ACB8BKE3_9AGAM</name>
<reference evidence="1" key="1">
    <citation type="journal article" date="2021" name="New Phytol.">
        <title>Evolutionary innovations through gain and loss of genes in the ectomycorrhizal Boletales.</title>
        <authorList>
            <person name="Wu G."/>
            <person name="Miyauchi S."/>
            <person name="Morin E."/>
            <person name="Kuo A."/>
            <person name="Drula E."/>
            <person name="Varga T."/>
            <person name="Kohler A."/>
            <person name="Feng B."/>
            <person name="Cao Y."/>
            <person name="Lipzen A."/>
            <person name="Daum C."/>
            <person name="Hundley H."/>
            <person name="Pangilinan J."/>
            <person name="Johnson J."/>
            <person name="Barry K."/>
            <person name="LaButti K."/>
            <person name="Ng V."/>
            <person name="Ahrendt S."/>
            <person name="Min B."/>
            <person name="Choi I.G."/>
            <person name="Park H."/>
            <person name="Plett J.M."/>
            <person name="Magnuson J."/>
            <person name="Spatafora J.W."/>
            <person name="Nagy L.G."/>
            <person name="Henrissat B."/>
            <person name="Grigoriev I.V."/>
            <person name="Yang Z.L."/>
            <person name="Xu J."/>
            <person name="Martin F.M."/>
        </authorList>
    </citation>
    <scope>NUCLEOTIDE SEQUENCE</scope>
    <source>
        <strain evidence="1">KUC20120723A-06</strain>
    </source>
</reference>
<protein>
    <submittedName>
        <fullName evidence="1">Uncharacterized protein</fullName>
    </submittedName>
</protein>